<feature type="compositionally biased region" description="Acidic residues" evidence="1">
    <location>
        <begin position="511"/>
        <end position="526"/>
    </location>
</feature>
<dbReference type="SUPFAM" id="SSF56300">
    <property type="entry name" value="Metallo-dependent phosphatases"/>
    <property type="match status" value="1"/>
</dbReference>
<dbReference type="AlphaFoldDB" id="A0A1W2TIT0"/>
<feature type="region of interest" description="Disordered" evidence="1">
    <location>
        <begin position="427"/>
        <end position="454"/>
    </location>
</feature>
<evidence type="ECO:0000259" key="3">
    <source>
        <dbReference type="Pfam" id="PF00149"/>
    </source>
</evidence>
<feature type="compositionally biased region" description="Acidic residues" evidence="1">
    <location>
        <begin position="439"/>
        <end position="450"/>
    </location>
</feature>
<dbReference type="GO" id="GO:0000298">
    <property type="term" value="F:endopolyphosphatase activity"/>
    <property type="evidence" value="ECO:0007669"/>
    <property type="project" value="TreeGrafter"/>
</dbReference>
<keyword evidence="5" id="KW-1185">Reference proteome</keyword>
<dbReference type="EMBL" id="DF977477">
    <property type="protein sequence ID" value="GAP88071.1"/>
    <property type="molecule type" value="Genomic_DNA"/>
</dbReference>
<dbReference type="Proteomes" id="UP000054516">
    <property type="component" value="Unassembled WGS sequence"/>
</dbReference>
<name>A0A1W2TIT0_ROSNE</name>
<feature type="compositionally biased region" description="Basic and acidic residues" evidence="1">
    <location>
        <begin position="178"/>
        <end position="191"/>
    </location>
</feature>
<dbReference type="Pfam" id="PF00149">
    <property type="entry name" value="Metallophos"/>
    <property type="match status" value="1"/>
</dbReference>
<gene>
    <name evidence="4" type="ORF">SAMD00023353_3201260</name>
</gene>
<sequence length="564" mass="62023">MASNSLRQHQRPRNRTLAAVAFAFIVSAVLLGYMRPGPIFFTSSSRPALNELGELAIDDAMAPATAKHNKDGPKRTYPQISTFPANLLPTIPSDPHEAPRRLIIIGDVHGHLKPLEVLLKKAEFSASRDTVVFAGDLVNKGPDSVGVVALAMRIGAFSVRGNHEDHVLRICDRLDSKRREREQKRGRRAEIDNNVDDDDEEETEETDEEDDVSDDSQDGIPVSSTALKGTGEESDDVTNSDAEQASENEQSQDVGDGIERKKKNKKNKHKKGKGKGKKKTKGGKAVATAKSLKPEQRAWLSELPLILKIGNLGPRYGDVLVVHAGLVPGIPLESQDPVAVMSMRTLLPPKRRHHHPASISDGGSGSSDSQEPMTVDQPEQQQQQQQTETVVDPTYNHERNPMVPSADRDGTPWAKVWTSYQATFAESARRRRHGPHKDDDEDDDNDDDTEPATVVYGHDARAGLQMRRYAFGLDSGCGSDNALTAVIFELAARADGQRRNGEGSVEGAGREEEEEEDDEGEWEEWGAEERSGGGGGGDEQETRERRRRGKLRHRLVSVPCVHGR</sequence>
<feature type="region of interest" description="Disordered" evidence="1">
    <location>
        <begin position="178"/>
        <end position="290"/>
    </location>
</feature>
<dbReference type="InterPro" id="IPR029052">
    <property type="entry name" value="Metallo-depent_PP-like"/>
</dbReference>
<feature type="domain" description="Calcineurin-like phosphoesterase" evidence="3">
    <location>
        <begin position="101"/>
        <end position="184"/>
    </location>
</feature>
<dbReference type="InterPro" id="IPR004843">
    <property type="entry name" value="Calcineurin-like_PHP"/>
</dbReference>
<dbReference type="InterPro" id="IPR050126">
    <property type="entry name" value="Ap4A_hydrolase"/>
</dbReference>
<dbReference type="GO" id="GO:0016791">
    <property type="term" value="F:phosphatase activity"/>
    <property type="evidence" value="ECO:0007669"/>
    <property type="project" value="TreeGrafter"/>
</dbReference>
<keyword evidence="2" id="KW-0472">Membrane</keyword>
<feature type="compositionally biased region" description="Basic and acidic residues" evidence="1">
    <location>
        <begin position="395"/>
        <end position="410"/>
    </location>
</feature>
<dbReference type="GO" id="GO:0006798">
    <property type="term" value="P:polyphosphate catabolic process"/>
    <property type="evidence" value="ECO:0007669"/>
    <property type="project" value="TreeGrafter"/>
</dbReference>
<evidence type="ECO:0000256" key="2">
    <source>
        <dbReference type="SAM" id="Phobius"/>
    </source>
</evidence>
<dbReference type="STRING" id="77044.A0A1W2TIT0"/>
<feature type="compositionally biased region" description="Low complexity" evidence="1">
    <location>
        <begin position="358"/>
        <end position="394"/>
    </location>
</feature>
<evidence type="ECO:0000313" key="5">
    <source>
        <dbReference type="Proteomes" id="UP000054516"/>
    </source>
</evidence>
<organism evidence="4">
    <name type="scientific">Rosellinia necatrix</name>
    <name type="common">White root-rot fungus</name>
    <dbReference type="NCBI Taxonomy" id="77044"/>
    <lineage>
        <taxon>Eukaryota</taxon>
        <taxon>Fungi</taxon>
        <taxon>Dikarya</taxon>
        <taxon>Ascomycota</taxon>
        <taxon>Pezizomycotina</taxon>
        <taxon>Sordariomycetes</taxon>
        <taxon>Xylariomycetidae</taxon>
        <taxon>Xylariales</taxon>
        <taxon>Xylariaceae</taxon>
        <taxon>Rosellinia</taxon>
    </lineage>
</organism>
<reference evidence="4" key="1">
    <citation type="submission" date="2016-03" db="EMBL/GenBank/DDBJ databases">
        <title>Draft genome sequence of Rosellinia necatrix.</title>
        <authorList>
            <person name="Kanematsu S."/>
        </authorList>
    </citation>
    <scope>NUCLEOTIDE SEQUENCE [LARGE SCALE GENOMIC DNA]</scope>
    <source>
        <strain evidence="4">W97</strain>
    </source>
</reference>
<evidence type="ECO:0000313" key="4">
    <source>
        <dbReference type="EMBL" id="GAP88071.1"/>
    </source>
</evidence>
<dbReference type="OMA" id="WIDAWNR"/>
<dbReference type="PANTHER" id="PTHR42850:SF4">
    <property type="entry name" value="ZINC-DEPENDENT ENDOPOLYPHOSPHATASE"/>
    <property type="match status" value="1"/>
</dbReference>
<dbReference type="Gene3D" id="3.60.21.10">
    <property type="match status" value="1"/>
</dbReference>
<evidence type="ECO:0000256" key="1">
    <source>
        <dbReference type="SAM" id="MobiDB-lite"/>
    </source>
</evidence>
<feature type="compositionally biased region" description="Basic residues" evidence="1">
    <location>
        <begin position="260"/>
        <end position="282"/>
    </location>
</feature>
<feature type="region of interest" description="Disordered" evidence="1">
    <location>
        <begin position="349"/>
        <end position="411"/>
    </location>
</feature>
<feature type="compositionally biased region" description="Polar residues" evidence="1">
    <location>
        <begin position="239"/>
        <end position="253"/>
    </location>
</feature>
<dbReference type="PANTHER" id="PTHR42850">
    <property type="entry name" value="METALLOPHOSPHOESTERASE"/>
    <property type="match status" value="1"/>
</dbReference>
<feature type="transmembrane region" description="Helical" evidence="2">
    <location>
        <begin position="16"/>
        <end position="34"/>
    </location>
</feature>
<dbReference type="GO" id="GO:0005737">
    <property type="term" value="C:cytoplasm"/>
    <property type="evidence" value="ECO:0007669"/>
    <property type="project" value="TreeGrafter"/>
</dbReference>
<keyword evidence="2" id="KW-1133">Transmembrane helix</keyword>
<feature type="compositionally biased region" description="Acidic residues" evidence="1">
    <location>
        <begin position="193"/>
        <end position="217"/>
    </location>
</feature>
<dbReference type="OrthoDB" id="10267127at2759"/>
<accession>A0A1W2TIT0</accession>
<protein>
    <submittedName>
        <fullName evidence="4">Putative Ser Thr protein phosphatase family protein</fullName>
    </submittedName>
</protein>
<proteinExistence type="predicted"/>
<feature type="region of interest" description="Disordered" evidence="1">
    <location>
        <begin position="496"/>
        <end position="551"/>
    </location>
</feature>
<keyword evidence="2" id="KW-0812">Transmembrane</keyword>